<reference evidence="2 3" key="1">
    <citation type="journal article" date="2023" name="Int. J. Syst. Evol. Microbiol.">
        <title>Lactiplantibacillus brownii sp. nov., a novel psychrotolerant species isolated from sauerkraut.</title>
        <authorList>
            <person name="Heng Y.C."/>
            <person name="Silvaraju S."/>
            <person name="Lee J.K.Y."/>
            <person name="Kittelmann S."/>
        </authorList>
    </citation>
    <scope>NUCLEOTIDE SEQUENCE [LARGE SCALE GENOMIC DNA]</scope>
    <source>
        <strain evidence="2 3">WILCCON 0030</strain>
    </source>
</reference>
<dbReference type="EMBL" id="JAVCWF010000001">
    <property type="protein sequence ID" value="MDQ7937705.1"/>
    <property type="molecule type" value="Genomic_DNA"/>
</dbReference>
<dbReference type="InterPro" id="IPR025272">
    <property type="entry name" value="SocA_Panacea"/>
</dbReference>
<proteinExistence type="predicted"/>
<dbReference type="Proteomes" id="UP001227831">
    <property type="component" value="Unassembled WGS sequence"/>
</dbReference>
<dbReference type="RefSeq" id="WP_308703433.1">
    <property type="nucleotide sequence ID" value="NZ_AP027463.1"/>
</dbReference>
<gene>
    <name evidence="2" type="ORF">RA086_08795</name>
</gene>
<evidence type="ECO:0000313" key="3">
    <source>
        <dbReference type="Proteomes" id="UP001227831"/>
    </source>
</evidence>
<comment type="caution">
    <text evidence="2">The sequence shown here is derived from an EMBL/GenBank/DDBJ whole genome shotgun (WGS) entry which is preliminary data.</text>
</comment>
<keyword evidence="3" id="KW-1185">Reference proteome</keyword>
<feature type="domain" description="Antitoxin SocA-like Panacea" evidence="1">
    <location>
        <begin position="26"/>
        <end position="91"/>
    </location>
</feature>
<dbReference type="Pfam" id="PF13274">
    <property type="entry name" value="SocA_Panacea"/>
    <property type="match status" value="1"/>
</dbReference>
<protein>
    <submittedName>
        <fullName evidence="2">DUF4065 domain-containing protein</fullName>
    </submittedName>
</protein>
<evidence type="ECO:0000313" key="2">
    <source>
        <dbReference type="EMBL" id="MDQ7937705.1"/>
    </source>
</evidence>
<organism evidence="2 3">
    <name type="scientific">Lactiplantibacillus brownii</name>
    <dbReference type="NCBI Taxonomy" id="3069269"/>
    <lineage>
        <taxon>Bacteria</taxon>
        <taxon>Bacillati</taxon>
        <taxon>Bacillota</taxon>
        <taxon>Bacilli</taxon>
        <taxon>Lactobacillales</taxon>
        <taxon>Lactobacillaceae</taxon>
        <taxon>Lactiplantibacillus</taxon>
    </lineage>
</organism>
<evidence type="ECO:0000259" key="1">
    <source>
        <dbReference type="Pfam" id="PF13274"/>
    </source>
</evidence>
<accession>A0ABU1A9V2</accession>
<sequence length="138" mass="16670">MSMNVLSQHILAVGNRNNLNVTNLQLQKVMYFVIQDYLRDHNGIEFIKKIYNRPFESWQYGPVEPDIYYRYSQYGSMPIINKGHYHKAYWVLDESIVHRLTTDVFDLIDESHAEKFWQKNFCEHHQRAKYRLIDIVND</sequence>
<name>A0ABU1A9V2_9LACO</name>